<dbReference type="eggNOG" id="ENOG50334UJ">
    <property type="taxonomic scope" value="Bacteria"/>
</dbReference>
<evidence type="ECO:0000256" key="2">
    <source>
        <dbReference type="SAM" id="Phobius"/>
    </source>
</evidence>
<evidence type="ECO:0000256" key="1">
    <source>
        <dbReference type="SAM" id="MobiDB-lite"/>
    </source>
</evidence>
<protein>
    <submittedName>
        <fullName evidence="3">Uncharacterized protein</fullName>
    </submittedName>
</protein>
<accession>A3K3L3</accession>
<keyword evidence="2" id="KW-0812">Transmembrane</keyword>
<keyword evidence="2" id="KW-0472">Membrane</keyword>
<evidence type="ECO:0000313" key="3">
    <source>
        <dbReference type="EMBL" id="EBA08127.1"/>
    </source>
</evidence>
<dbReference type="RefSeq" id="WP_005858956.1">
    <property type="nucleotide sequence ID" value="NZ_AAYA01000006.1"/>
</dbReference>
<organism evidence="3 4">
    <name type="scientific">Sagittula stellata (strain ATCC 700073 / DSM 11524 / E-37)</name>
    <dbReference type="NCBI Taxonomy" id="388399"/>
    <lineage>
        <taxon>Bacteria</taxon>
        <taxon>Pseudomonadati</taxon>
        <taxon>Pseudomonadota</taxon>
        <taxon>Alphaproteobacteria</taxon>
        <taxon>Rhodobacterales</taxon>
        <taxon>Roseobacteraceae</taxon>
        <taxon>Sagittula</taxon>
    </lineage>
</organism>
<dbReference type="AlphaFoldDB" id="A3K3L3"/>
<gene>
    <name evidence="3" type="ORF">SSE37_11304</name>
</gene>
<proteinExistence type="predicted"/>
<reference evidence="3 4" key="1">
    <citation type="submission" date="2006-06" db="EMBL/GenBank/DDBJ databases">
        <authorList>
            <person name="Moran M.A."/>
            <person name="Ferriera S."/>
            <person name="Johnson J."/>
            <person name="Kravitz S."/>
            <person name="Beeson K."/>
            <person name="Sutton G."/>
            <person name="Rogers Y.-H."/>
            <person name="Friedman R."/>
            <person name="Frazier M."/>
            <person name="Venter J.C."/>
        </authorList>
    </citation>
    <scope>NUCLEOTIDE SEQUENCE [LARGE SCALE GENOMIC DNA]</scope>
    <source>
        <strain evidence="3 4">E-37</strain>
    </source>
</reference>
<dbReference type="Proteomes" id="UP000005713">
    <property type="component" value="Unassembled WGS sequence"/>
</dbReference>
<comment type="caution">
    <text evidence="3">The sequence shown here is derived from an EMBL/GenBank/DDBJ whole genome shotgun (WGS) entry which is preliminary data.</text>
</comment>
<keyword evidence="2" id="KW-1133">Transmembrane helix</keyword>
<keyword evidence="4" id="KW-1185">Reference proteome</keyword>
<name>A3K3L3_SAGS3</name>
<dbReference type="OrthoDB" id="7876079at2"/>
<evidence type="ECO:0000313" key="4">
    <source>
        <dbReference type="Proteomes" id="UP000005713"/>
    </source>
</evidence>
<dbReference type="EMBL" id="AAYA01000006">
    <property type="protein sequence ID" value="EBA08127.1"/>
    <property type="molecule type" value="Genomic_DNA"/>
</dbReference>
<feature type="transmembrane region" description="Helical" evidence="2">
    <location>
        <begin position="30"/>
        <end position="47"/>
    </location>
</feature>
<sequence length="120" mass="13021">MNKILRHGDLPGRAALKRITTPAAKNTDRWTPLVFGGALIGIGAVLLKVKPRIGHVPNPTPFTDQTTSKRRHINARKARDTVKAFAPTNVTDQIGRSLVLGGTALLLTRLLDEASGRARR</sequence>
<feature type="region of interest" description="Disordered" evidence="1">
    <location>
        <begin position="55"/>
        <end position="74"/>
    </location>
</feature>